<keyword evidence="3" id="KW-1185">Reference proteome</keyword>
<proteinExistence type="predicted"/>
<dbReference type="GO" id="GO:0046983">
    <property type="term" value="F:protein dimerization activity"/>
    <property type="evidence" value="ECO:0007669"/>
    <property type="project" value="InterPro"/>
</dbReference>
<accession>A0AAN9CHV7</accession>
<dbReference type="Pfam" id="PF05699">
    <property type="entry name" value="Dimer_Tnp_hAT"/>
    <property type="match status" value="1"/>
</dbReference>
<dbReference type="InterPro" id="IPR012337">
    <property type="entry name" value="RNaseH-like_sf"/>
</dbReference>
<evidence type="ECO:0000313" key="2">
    <source>
        <dbReference type="EMBL" id="KAK7130439.1"/>
    </source>
</evidence>
<name>A0AAN9CHV7_9TELE</name>
<dbReference type="InterPro" id="IPR008906">
    <property type="entry name" value="HATC_C_dom"/>
</dbReference>
<dbReference type="EMBL" id="JAYKXH010000021">
    <property type="protein sequence ID" value="KAK7130439.1"/>
    <property type="molecule type" value="Genomic_DNA"/>
</dbReference>
<evidence type="ECO:0000313" key="3">
    <source>
        <dbReference type="Proteomes" id="UP001364617"/>
    </source>
</evidence>
<dbReference type="Proteomes" id="UP001364617">
    <property type="component" value="Unassembled WGS sequence"/>
</dbReference>
<comment type="caution">
    <text evidence="2">The sequence shown here is derived from an EMBL/GenBank/DDBJ whole genome shotgun (WGS) entry which is preliminary data.</text>
</comment>
<protein>
    <recommendedName>
        <fullName evidence="1">HAT C-terminal dimerisation domain-containing protein</fullName>
    </recommendedName>
</protein>
<dbReference type="PANTHER" id="PTHR45913:SF19">
    <property type="entry name" value="LOW QUALITY PROTEIN: ZINC FINGER BED DOMAIN-CONTAINING PROTEIN 5-LIKE"/>
    <property type="match status" value="1"/>
</dbReference>
<organism evidence="2 3">
    <name type="scientific">Phoxinus phoxinus</name>
    <name type="common">Eurasian minnow</name>
    <dbReference type="NCBI Taxonomy" id="58324"/>
    <lineage>
        <taxon>Eukaryota</taxon>
        <taxon>Metazoa</taxon>
        <taxon>Chordata</taxon>
        <taxon>Craniata</taxon>
        <taxon>Vertebrata</taxon>
        <taxon>Euteleostomi</taxon>
        <taxon>Actinopterygii</taxon>
        <taxon>Neopterygii</taxon>
        <taxon>Teleostei</taxon>
        <taxon>Ostariophysi</taxon>
        <taxon>Cypriniformes</taxon>
        <taxon>Leuciscidae</taxon>
        <taxon>Phoxininae</taxon>
        <taxon>Phoxinus</taxon>
    </lineage>
</organism>
<evidence type="ECO:0000259" key="1">
    <source>
        <dbReference type="Pfam" id="PF05699"/>
    </source>
</evidence>
<gene>
    <name evidence="2" type="ORF">R3I93_019930</name>
</gene>
<sequence length="202" mass="23084">MQGPSSSILTYMDKITAFISKLKLWRSRVEKGVWDVFPSLCGVCANDGELIRDTVHSHLGALIQKFHEYFPDIRDMTEWDWIRDPFCSEAREHCVLTGRSEEELIDVASDRSLQLLFRESKSLGQFWVFVAKEYPTLGAAALKVLVPFSTTYLCESGFSALTAMKTKYRSRLQPSQDMRVSLSKIIPRFDVLCSKKQAHPSH</sequence>
<dbReference type="PANTHER" id="PTHR45913">
    <property type="entry name" value="EPM2A-INTERACTING PROTEIN 1"/>
    <property type="match status" value="1"/>
</dbReference>
<reference evidence="2 3" key="1">
    <citation type="submission" date="2024-02" db="EMBL/GenBank/DDBJ databases">
        <title>Chromosome-level genome assembly of the Eurasian Minnow (Phoxinus phoxinus).</title>
        <authorList>
            <person name="Oriowo T.O."/>
            <person name="Martin S."/>
            <person name="Stange M."/>
            <person name="Chrysostomakis Y."/>
            <person name="Brown T."/>
            <person name="Winkler S."/>
            <person name="Kukowka S."/>
            <person name="Myers E.W."/>
            <person name="Bohne A."/>
        </authorList>
    </citation>
    <scope>NUCLEOTIDE SEQUENCE [LARGE SCALE GENOMIC DNA]</scope>
    <source>
        <strain evidence="2">ZFMK-TIS-60720</strain>
        <tissue evidence="2">Whole Organism</tissue>
    </source>
</reference>
<dbReference type="AlphaFoldDB" id="A0AAN9CHV7"/>
<dbReference type="SUPFAM" id="SSF53098">
    <property type="entry name" value="Ribonuclease H-like"/>
    <property type="match status" value="1"/>
</dbReference>
<feature type="domain" description="HAT C-terminal dimerisation" evidence="1">
    <location>
        <begin position="122"/>
        <end position="176"/>
    </location>
</feature>